<evidence type="ECO:0000256" key="6">
    <source>
        <dbReference type="ARBA" id="ARBA00023098"/>
    </source>
</evidence>
<dbReference type="AlphaFoldDB" id="A0A0P6SQ09"/>
<dbReference type="PANTHER" id="PTHR31727:SF6">
    <property type="entry name" value="OLEOYL-ACYL CARRIER PROTEIN THIOESTERASE 1, CHLOROPLASTIC"/>
    <property type="match status" value="1"/>
</dbReference>
<proteinExistence type="inferred from homology"/>
<dbReference type="Proteomes" id="UP000049578">
    <property type="component" value="Unassembled WGS sequence"/>
</dbReference>
<dbReference type="PANTHER" id="PTHR31727">
    <property type="entry name" value="OLEOYL-ACYL CARRIER PROTEIN THIOESTERASE 1, CHLOROPLASTIC"/>
    <property type="match status" value="1"/>
</dbReference>
<keyword evidence="5" id="KW-0809">Transit peptide</keyword>
<gene>
    <name evidence="10" type="ORF">AKK44_08250</name>
</gene>
<feature type="domain" description="Acyl-ACP thioesterase-like C-terminal" evidence="9">
    <location>
        <begin position="148"/>
        <end position="240"/>
    </location>
</feature>
<dbReference type="InterPro" id="IPR002864">
    <property type="entry name" value="Acyl-ACP_thioesterase_NHD"/>
</dbReference>
<dbReference type="CDD" id="cd00586">
    <property type="entry name" value="4HBT"/>
    <property type="match status" value="2"/>
</dbReference>
<dbReference type="RefSeq" id="WP_054279281.1">
    <property type="nucleotide sequence ID" value="NZ_LHQM01000061.1"/>
</dbReference>
<dbReference type="GO" id="GO:0016297">
    <property type="term" value="F:fatty acyl-[ACP] hydrolase activity"/>
    <property type="evidence" value="ECO:0007669"/>
    <property type="project" value="InterPro"/>
</dbReference>
<dbReference type="Pfam" id="PF20791">
    <property type="entry name" value="Acyl-ACP_TE_C"/>
    <property type="match status" value="1"/>
</dbReference>
<organism evidence="10 11">
    <name type="scientific">Streptococcus phocae</name>
    <dbReference type="NCBI Taxonomy" id="119224"/>
    <lineage>
        <taxon>Bacteria</taxon>
        <taxon>Bacillati</taxon>
        <taxon>Bacillota</taxon>
        <taxon>Bacilli</taxon>
        <taxon>Lactobacillales</taxon>
        <taxon>Streptococcaceae</taxon>
        <taxon>Streptococcus</taxon>
    </lineage>
</organism>
<dbReference type="InterPro" id="IPR049427">
    <property type="entry name" value="Acyl-ACP_TE_C"/>
</dbReference>
<evidence type="ECO:0000313" key="11">
    <source>
        <dbReference type="Proteomes" id="UP000049578"/>
    </source>
</evidence>
<sequence>MGLVYYQPVELTFDSCDRTSHVKIPALLADCLMVSTKQSEQLGRGNDYLMERYGLVWVITDYEMTIHRLPVFGETIKIETEALSYNKLFCYRRFHIYDQTGALLLDILAYFALLDPKSRKAAVIPDDLVAPYRCPFVKKIQRSSKLKPLETPIQQTYPVRYFDIDMNGHVNNSKYLEWMYDALGDAFLGKYRPTQLTLTYKKEVPPGGSITSCHLLDGETSYHEIMSNGQLSAQAKIEWQPISIESEKTSDL</sequence>
<keyword evidence="4" id="KW-0276">Fatty acid metabolism</keyword>
<keyword evidence="7" id="KW-0275">Fatty acid biosynthesis</keyword>
<evidence type="ECO:0000256" key="2">
    <source>
        <dbReference type="ARBA" id="ARBA00022516"/>
    </source>
</evidence>
<reference evidence="10 11" key="1">
    <citation type="submission" date="2015-08" db="EMBL/GenBank/DDBJ databases">
        <title>Genome sequence of Streptococcus phocae subsp. phocae ATCC 51973T isolated from liver specimen obtained from seal.</title>
        <authorList>
            <person name="Avendano-Herrera R."/>
        </authorList>
    </citation>
    <scope>NUCLEOTIDE SEQUENCE [LARGE SCALE GENOMIC DNA]</scope>
    <source>
        <strain evidence="10 11">ATCC 51973</strain>
    </source>
</reference>
<accession>A0A0P6SQ09</accession>
<name>A0A0P6SQ09_9STRE</name>
<comment type="caution">
    <text evidence="10">The sequence shown here is derived from an EMBL/GenBank/DDBJ whole genome shotgun (WGS) entry which is preliminary data.</text>
</comment>
<keyword evidence="6" id="KW-0443">Lipid metabolism</keyword>
<evidence type="ECO:0000256" key="5">
    <source>
        <dbReference type="ARBA" id="ARBA00022946"/>
    </source>
</evidence>
<protein>
    <submittedName>
        <fullName evidence="10">Acyl-ACP thioesterase</fullName>
    </submittedName>
</protein>
<dbReference type="Pfam" id="PF01643">
    <property type="entry name" value="Acyl-ACP_TE"/>
    <property type="match status" value="1"/>
</dbReference>
<evidence type="ECO:0000259" key="8">
    <source>
        <dbReference type="Pfam" id="PF01643"/>
    </source>
</evidence>
<evidence type="ECO:0000256" key="3">
    <source>
        <dbReference type="ARBA" id="ARBA00022801"/>
    </source>
</evidence>
<evidence type="ECO:0000259" key="9">
    <source>
        <dbReference type="Pfam" id="PF20791"/>
    </source>
</evidence>
<dbReference type="SUPFAM" id="SSF54637">
    <property type="entry name" value="Thioesterase/thiol ester dehydrase-isomerase"/>
    <property type="match status" value="2"/>
</dbReference>
<dbReference type="Gene3D" id="3.10.129.10">
    <property type="entry name" value="Hotdog Thioesterase"/>
    <property type="match status" value="1"/>
</dbReference>
<dbReference type="InterPro" id="IPR045023">
    <property type="entry name" value="FATA/B"/>
</dbReference>
<dbReference type="STRING" id="119224.AKK44_08250"/>
<keyword evidence="3" id="KW-0378">Hydrolase</keyword>
<comment type="similarity">
    <text evidence="1">Belongs to the acyl-ACP thioesterase family.</text>
</comment>
<dbReference type="EMBL" id="LHQM01000061">
    <property type="protein sequence ID" value="KPJ21740.1"/>
    <property type="molecule type" value="Genomic_DNA"/>
</dbReference>
<dbReference type="PATRIC" id="fig|119224.3.peg.1553"/>
<dbReference type="GO" id="GO:0000036">
    <property type="term" value="F:acyl carrier activity"/>
    <property type="evidence" value="ECO:0007669"/>
    <property type="project" value="TreeGrafter"/>
</dbReference>
<evidence type="ECO:0000256" key="4">
    <source>
        <dbReference type="ARBA" id="ARBA00022832"/>
    </source>
</evidence>
<dbReference type="InterPro" id="IPR029069">
    <property type="entry name" value="HotDog_dom_sf"/>
</dbReference>
<keyword evidence="2" id="KW-0444">Lipid biosynthesis</keyword>
<evidence type="ECO:0000313" key="10">
    <source>
        <dbReference type="EMBL" id="KPJ21740.1"/>
    </source>
</evidence>
<evidence type="ECO:0000256" key="1">
    <source>
        <dbReference type="ARBA" id="ARBA00006500"/>
    </source>
</evidence>
<evidence type="ECO:0000256" key="7">
    <source>
        <dbReference type="ARBA" id="ARBA00023160"/>
    </source>
</evidence>
<feature type="domain" description="Acyl-ACP thioesterase N-terminal hotdog" evidence="8">
    <location>
        <begin position="3"/>
        <end position="132"/>
    </location>
</feature>
<keyword evidence="11" id="KW-1185">Reference proteome</keyword>